<dbReference type="EMBL" id="WWSB01000019">
    <property type="protein sequence ID" value="MZK18937.1"/>
    <property type="molecule type" value="Genomic_DNA"/>
</dbReference>
<evidence type="ECO:0000313" key="6">
    <source>
        <dbReference type="EMBL" id="MZK18937.1"/>
    </source>
</evidence>
<dbReference type="Proteomes" id="UP000446719">
    <property type="component" value="Unassembled WGS sequence"/>
</dbReference>
<gene>
    <name evidence="3 6" type="primary">gcvH</name>
    <name evidence="6" type="ORF">GT565_12680</name>
</gene>
<dbReference type="InterPro" id="IPR003016">
    <property type="entry name" value="2-oxoA_DH_lipoyl-BS"/>
</dbReference>
<dbReference type="CDD" id="cd06848">
    <property type="entry name" value="GCS_H"/>
    <property type="match status" value="1"/>
</dbReference>
<dbReference type="RefSeq" id="WP_006428871.1">
    <property type="nucleotide sequence ID" value="NZ_CP102280.1"/>
</dbReference>
<comment type="function">
    <text evidence="3">The glycine cleavage system catalyzes the degradation of glycine. The H protein shuttles the methylamine group of glycine from the P protein to the T protein.</text>
</comment>
<dbReference type="GO" id="GO:0005829">
    <property type="term" value="C:cytosol"/>
    <property type="evidence" value="ECO:0007669"/>
    <property type="project" value="TreeGrafter"/>
</dbReference>
<dbReference type="AlphaFoldDB" id="A0A845KQ41"/>
<evidence type="ECO:0000256" key="2">
    <source>
        <dbReference type="ARBA" id="ARBA00022823"/>
    </source>
</evidence>
<evidence type="ECO:0000256" key="3">
    <source>
        <dbReference type="HAMAP-Rule" id="MF_00272"/>
    </source>
</evidence>
<dbReference type="InterPro" id="IPR033753">
    <property type="entry name" value="GCV_H/Fam206"/>
</dbReference>
<organism evidence="6 7">
    <name type="scientific">Dorea longicatena</name>
    <dbReference type="NCBI Taxonomy" id="88431"/>
    <lineage>
        <taxon>Bacteria</taxon>
        <taxon>Bacillati</taxon>
        <taxon>Bacillota</taxon>
        <taxon>Clostridia</taxon>
        <taxon>Lachnospirales</taxon>
        <taxon>Lachnospiraceae</taxon>
        <taxon>Dorea</taxon>
    </lineage>
</organism>
<dbReference type="PROSITE" id="PS00189">
    <property type="entry name" value="LIPOYL"/>
    <property type="match status" value="1"/>
</dbReference>
<dbReference type="InterPro" id="IPR002930">
    <property type="entry name" value="GCV_H"/>
</dbReference>
<evidence type="ECO:0000256" key="1">
    <source>
        <dbReference type="ARBA" id="ARBA00009249"/>
    </source>
</evidence>
<comment type="subunit">
    <text evidence="3">The glycine cleavage system is composed of four proteins: P, T, L and H.</text>
</comment>
<proteinExistence type="inferred from homology"/>
<dbReference type="NCBIfam" id="NF002270">
    <property type="entry name" value="PRK01202.1"/>
    <property type="match status" value="1"/>
</dbReference>
<comment type="caution">
    <text evidence="6">The sequence shown here is derived from an EMBL/GenBank/DDBJ whole genome shotgun (WGS) entry which is preliminary data.</text>
</comment>
<accession>A0A845KQ41</accession>
<dbReference type="GO" id="GO:0005960">
    <property type="term" value="C:glycine cleavage complex"/>
    <property type="evidence" value="ECO:0007669"/>
    <property type="project" value="InterPro"/>
</dbReference>
<comment type="cofactor">
    <cofactor evidence="3">
        <name>(R)-lipoate</name>
        <dbReference type="ChEBI" id="CHEBI:83088"/>
    </cofactor>
    <text evidence="3">Binds 1 lipoyl cofactor covalently.</text>
</comment>
<dbReference type="PANTHER" id="PTHR11715">
    <property type="entry name" value="GLYCINE CLEAVAGE SYSTEM H PROTEIN"/>
    <property type="match status" value="1"/>
</dbReference>
<protein>
    <recommendedName>
        <fullName evidence="3">Glycine cleavage system H protein</fullName>
    </recommendedName>
</protein>
<dbReference type="InterPro" id="IPR000089">
    <property type="entry name" value="Biotin_lipoyl"/>
</dbReference>
<dbReference type="SUPFAM" id="SSF51230">
    <property type="entry name" value="Single hybrid motif"/>
    <property type="match status" value="1"/>
</dbReference>
<evidence type="ECO:0000256" key="4">
    <source>
        <dbReference type="PIRSR" id="PIRSR617453-50"/>
    </source>
</evidence>
<feature type="domain" description="Lipoyl-binding" evidence="5">
    <location>
        <begin position="22"/>
        <end position="103"/>
    </location>
</feature>
<dbReference type="GO" id="GO:0009249">
    <property type="term" value="P:protein lipoylation"/>
    <property type="evidence" value="ECO:0007669"/>
    <property type="project" value="TreeGrafter"/>
</dbReference>
<dbReference type="GO" id="GO:0019464">
    <property type="term" value="P:glycine decarboxylation via glycine cleavage system"/>
    <property type="evidence" value="ECO:0007669"/>
    <property type="project" value="UniProtKB-UniRule"/>
</dbReference>
<feature type="modified residue" description="N6-lipoyllysine" evidence="3 4">
    <location>
        <position position="63"/>
    </location>
</feature>
<keyword evidence="2 3" id="KW-0450">Lipoyl</keyword>
<dbReference type="HAMAP" id="MF_00272">
    <property type="entry name" value="GcvH"/>
    <property type="match status" value="1"/>
</dbReference>
<dbReference type="PROSITE" id="PS50968">
    <property type="entry name" value="BIOTINYL_LIPOYL"/>
    <property type="match status" value="1"/>
</dbReference>
<dbReference type="Pfam" id="PF01597">
    <property type="entry name" value="GCV_H"/>
    <property type="match status" value="1"/>
</dbReference>
<dbReference type="GeneID" id="93137174"/>
<dbReference type="PANTHER" id="PTHR11715:SF3">
    <property type="entry name" value="GLYCINE CLEAVAGE SYSTEM H PROTEIN-RELATED"/>
    <property type="match status" value="1"/>
</dbReference>
<name>A0A845KQ41_9FIRM</name>
<dbReference type="InterPro" id="IPR011053">
    <property type="entry name" value="Single_hybrid_motif"/>
</dbReference>
<evidence type="ECO:0000313" key="7">
    <source>
        <dbReference type="Proteomes" id="UP000446719"/>
    </source>
</evidence>
<dbReference type="Gene3D" id="2.40.50.100">
    <property type="match status" value="1"/>
</dbReference>
<dbReference type="NCBIfam" id="TIGR00527">
    <property type="entry name" value="gcvH"/>
    <property type="match status" value="1"/>
</dbReference>
<sequence>MILKEELKYSKSHEWVALDGDSAVVGLTDYAQSELGDLVFVNLPEVGDIVEAGEVFGDVESVKAVSDVYSPVTGEVTEINEELLDSPELINDDAYEAWFIKVKDVSATEELLTAEEYKAFVESEQE</sequence>
<evidence type="ECO:0000259" key="5">
    <source>
        <dbReference type="PROSITE" id="PS50968"/>
    </source>
</evidence>
<comment type="similarity">
    <text evidence="1 3">Belongs to the GcvH family.</text>
</comment>
<dbReference type="InterPro" id="IPR017453">
    <property type="entry name" value="GCV_H_sub"/>
</dbReference>
<reference evidence="6 7" key="1">
    <citation type="journal article" date="2019" name="Nat. Med.">
        <title>A library of human gut bacterial isolates paired with longitudinal multiomics data enables mechanistic microbiome research.</title>
        <authorList>
            <person name="Poyet M."/>
            <person name="Groussin M."/>
            <person name="Gibbons S.M."/>
            <person name="Avila-Pacheco J."/>
            <person name="Jiang X."/>
            <person name="Kearney S.M."/>
            <person name="Perrotta A.R."/>
            <person name="Berdy B."/>
            <person name="Zhao S."/>
            <person name="Lieberman T.D."/>
            <person name="Swanson P.K."/>
            <person name="Smith M."/>
            <person name="Roesemann S."/>
            <person name="Alexander J.E."/>
            <person name="Rich S.A."/>
            <person name="Livny J."/>
            <person name="Vlamakis H."/>
            <person name="Clish C."/>
            <person name="Bullock K."/>
            <person name="Deik A."/>
            <person name="Scott J."/>
            <person name="Pierce K.A."/>
            <person name="Xavier R.J."/>
            <person name="Alm E.J."/>
        </authorList>
    </citation>
    <scope>NUCLEOTIDE SEQUENCE [LARGE SCALE GENOMIC DNA]</scope>
    <source>
        <strain evidence="6 7">BIOML-A7</strain>
    </source>
</reference>